<evidence type="ECO:0000256" key="2">
    <source>
        <dbReference type="SAM" id="MobiDB-lite"/>
    </source>
</evidence>
<dbReference type="EMBL" id="CAJHUC010002558">
    <property type="protein sequence ID" value="CAD7703987.1"/>
    <property type="molecule type" value="Genomic_DNA"/>
</dbReference>
<accession>A0A8S1JHI8</accession>
<protein>
    <submittedName>
        <fullName evidence="3">Uncharacterized protein</fullName>
    </submittedName>
</protein>
<evidence type="ECO:0000313" key="3">
    <source>
        <dbReference type="EMBL" id="CAD7703987.1"/>
    </source>
</evidence>
<dbReference type="AlphaFoldDB" id="A0A8S1JHI8"/>
<dbReference type="Proteomes" id="UP000708148">
    <property type="component" value="Unassembled WGS sequence"/>
</dbReference>
<evidence type="ECO:0000256" key="1">
    <source>
        <dbReference type="SAM" id="Coils"/>
    </source>
</evidence>
<proteinExistence type="predicted"/>
<feature type="compositionally biased region" description="Basic and acidic residues" evidence="2">
    <location>
        <begin position="332"/>
        <end position="355"/>
    </location>
</feature>
<comment type="caution">
    <text evidence="3">The sequence shown here is derived from an EMBL/GenBank/DDBJ whole genome shotgun (WGS) entry which is preliminary data.</text>
</comment>
<keyword evidence="1" id="KW-0175">Coiled coil</keyword>
<organism evidence="3 4">
    <name type="scientific">Ostreobium quekettii</name>
    <dbReference type="NCBI Taxonomy" id="121088"/>
    <lineage>
        <taxon>Eukaryota</taxon>
        <taxon>Viridiplantae</taxon>
        <taxon>Chlorophyta</taxon>
        <taxon>core chlorophytes</taxon>
        <taxon>Ulvophyceae</taxon>
        <taxon>TCBD clade</taxon>
        <taxon>Bryopsidales</taxon>
        <taxon>Ostreobineae</taxon>
        <taxon>Ostreobiaceae</taxon>
        <taxon>Ostreobium</taxon>
    </lineage>
</organism>
<feature type="region of interest" description="Disordered" evidence="2">
    <location>
        <begin position="329"/>
        <end position="365"/>
    </location>
</feature>
<feature type="region of interest" description="Disordered" evidence="2">
    <location>
        <begin position="404"/>
        <end position="482"/>
    </location>
</feature>
<reference evidence="3" key="1">
    <citation type="submission" date="2020-12" db="EMBL/GenBank/DDBJ databases">
        <authorList>
            <person name="Iha C."/>
        </authorList>
    </citation>
    <scope>NUCLEOTIDE SEQUENCE</scope>
</reference>
<name>A0A8S1JHI8_9CHLO</name>
<feature type="coiled-coil region" evidence="1">
    <location>
        <begin position="219"/>
        <end position="267"/>
    </location>
</feature>
<gene>
    <name evidence="3" type="ORF">OSTQU699_LOCUS9344</name>
</gene>
<keyword evidence="4" id="KW-1185">Reference proteome</keyword>
<sequence>MATDSSRAVTTLDVVIGNGAPAPAPLVPRVSGTNLSAVAEVLPRGASCADRGCGSADPVEDHLQALVQKRVAVLVRSKRRAAERARVDEALRGIRQEAEERERWLTRLTGEVEDYELVGRAAEASALERLRRQLDVAGTMLEAQSSEAAARRGALEATVGELVAARAEMRWLAREEATPDSPCRACSIDELAALCDEALRLEKATKEDQERAAVVLAEMEEVDAEAEALRVALARETRRLYASRCAGAALRAEARGLEEETERAKERAGERTAEAAWIIDDIVDLSARLAGLDAATSCRDEQAQFCAGLLPQLRDTRRRVQGREMALALERSMSDRGPKRRTDDELCDVPSKEDPPSSLGSANSAASATADIKIGAASPTIELELAPPSPWYNEAAKEVTSTVSTVPGGMTNGSSHSRNHSQDSEEAAEAVELQGSIERNIDEETVLGGMTNGTSHSRDSDSQESEEAAEAVERQGSIETSIDIEAVPEGTTNGTGHPHCKSQDSKEAAEAVVRRGSIERTIDEETAVTHQSLGNGSGACAQGECASVGAQVPDAAGCSTANREKWVRKSLKKLMPGSLLHLGKPTGSRLG</sequence>
<evidence type="ECO:0000313" key="4">
    <source>
        <dbReference type="Proteomes" id="UP000708148"/>
    </source>
</evidence>